<protein>
    <recommendedName>
        <fullName evidence="3">Histone-lysine N-methyltransferase SETMAR</fullName>
    </recommendedName>
</protein>
<name>A0A4Y2VBQ3_ARAVE</name>
<accession>A0A4Y2VBQ3</accession>
<dbReference type="PANTHER" id="PTHR46060">
    <property type="entry name" value="MARINER MOS1 TRANSPOSASE-LIKE PROTEIN"/>
    <property type="match status" value="1"/>
</dbReference>
<dbReference type="PANTHER" id="PTHR46060:SF1">
    <property type="entry name" value="MARINER MOS1 TRANSPOSASE-LIKE PROTEIN"/>
    <property type="match status" value="1"/>
</dbReference>
<dbReference type="Proteomes" id="UP000499080">
    <property type="component" value="Unassembled WGS sequence"/>
</dbReference>
<proteinExistence type="predicted"/>
<dbReference type="EMBL" id="BGPR01044366">
    <property type="protein sequence ID" value="GBO21130.1"/>
    <property type="molecule type" value="Genomic_DNA"/>
</dbReference>
<dbReference type="Gene3D" id="3.30.420.10">
    <property type="entry name" value="Ribonuclease H-like superfamily/Ribonuclease H"/>
    <property type="match status" value="1"/>
</dbReference>
<keyword evidence="2" id="KW-1185">Reference proteome</keyword>
<comment type="caution">
    <text evidence="1">The sequence shown here is derived from an EMBL/GenBank/DDBJ whole genome shotgun (WGS) entry which is preliminary data.</text>
</comment>
<organism evidence="1 2">
    <name type="scientific">Araneus ventricosus</name>
    <name type="common">Orbweaver spider</name>
    <name type="synonym">Epeira ventricosa</name>
    <dbReference type="NCBI Taxonomy" id="182803"/>
    <lineage>
        <taxon>Eukaryota</taxon>
        <taxon>Metazoa</taxon>
        <taxon>Ecdysozoa</taxon>
        <taxon>Arthropoda</taxon>
        <taxon>Chelicerata</taxon>
        <taxon>Arachnida</taxon>
        <taxon>Araneae</taxon>
        <taxon>Araneomorphae</taxon>
        <taxon>Entelegynae</taxon>
        <taxon>Araneoidea</taxon>
        <taxon>Araneidae</taxon>
        <taxon>Araneus</taxon>
    </lineage>
</organism>
<gene>
    <name evidence="1" type="ORF">AVEN_40544_1</name>
</gene>
<dbReference type="GO" id="GO:0003676">
    <property type="term" value="F:nucleic acid binding"/>
    <property type="evidence" value="ECO:0007669"/>
    <property type="project" value="InterPro"/>
</dbReference>
<evidence type="ECO:0000313" key="2">
    <source>
        <dbReference type="Proteomes" id="UP000499080"/>
    </source>
</evidence>
<dbReference type="InterPro" id="IPR036397">
    <property type="entry name" value="RNaseH_sf"/>
</dbReference>
<evidence type="ECO:0000313" key="1">
    <source>
        <dbReference type="EMBL" id="GBO21130.1"/>
    </source>
</evidence>
<evidence type="ECO:0008006" key="3">
    <source>
        <dbReference type="Google" id="ProtNLM"/>
    </source>
</evidence>
<dbReference type="OrthoDB" id="6753549at2759"/>
<dbReference type="InterPro" id="IPR052709">
    <property type="entry name" value="Transposase-MT_Hybrid"/>
</dbReference>
<dbReference type="AlphaFoldDB" id="A0A4Y2VBQ3"/>
<sequence>MRSYVLWSRGENEQLPLVPSTFSTRSCLLPNNCEESGAVFIQDYSLPHSALVTQQLLEQFKWDLSDHVAYSPDLAPSDFHLFSELKNWSEGQSFQSNEKLQSNAKAHLTSLAAMFFEEGIEKLLH</sequence>
<reference evidence="1 2" key="1">
    <citation type="journal article" date="2019" name="Sci. Rep.">
        <title>Orb-weaving spider Araneus ventricosus genome elucidates the spidroin gene catalogue.</title>
        <authorList>
            <person name="Kono N."/>
            <person name="Nakamura H."/>
            <person name="Ohtoshi R."/>
            <person name="Moran D.A.P."/>
            <person name="Shinohara A."/>
            <person name="Yoshida Y."/>
            <person name="Fujiwara M."/>
            <person name="Mori M."/>
            <person name="Tomita M."/>
            <person name="Arakawa K."/>
        </authorList>
    </citation>
    <scope>NUCLEOTIDE SEQUENCE [LARGE SCALE GENOMIC DNA]</scope>
</reference>